<gene>
    <name evidence="2" type="ORF">V3330_06765</name>
</gene>
<proteinExistence type="predicted"/>
<dbReference type="Gene3D" id="3.10.129.10">
    <property type="entry name" value="Hotdog Thioesterase"/>
    <property type="match status" value="1"/>
</dbReference>
<sequence>MNLPSTVRLERRLTQADFDRFARLSGDANPIHIDPRFAAETRFGRTVAHGLLLVSVLRGLIEQLAPGARLDSHEVVFPAPTFADELMSFSAGFDGNDGNDAHGKEIRLEVARVADGTVTCQGTARIRP</sequence>
<dbReference type="RefSeq" id="WP_354694650.1">
    <property type="nucleotide sequence ID" value="NZ_JAZHOG010000004.1"/>
</dbReference>
<dbReference type="GO" id="GO:0006633">
    <property type="term" value="P:fatty acid biosynthetic process"/>
    <property type="evidence" value="ECO:0007669"/>
    <property type="project" value="InterPro"/>
</dbReference>
<dbReference type="SUPFAM" id="SSF54637">
    <property type="entry name" value="Thioesterase/thiol ester dehydrase-isomerase"/>
    <property type="match status" value="1"/>
</dbReference>
<dbReference type="Pfam" id="PF01575">
    <property type="entry name" value="MaoC_dehydratas"/>
    <property type="match status" value="1"/>
</dbReference>
<comment type="caution">
    <text evidence="2">The sequence shown here is derived from an EMBL/GenBank/DDBJ whole genome shotgun (WGS) entry which is preliminary data.</text>
</comment>
<dbReference type="InterPro" id="IPR050965">
    <property type="entry name" value="UPF0336/Enoyl-CoA_hydratase"/>
</dbReference>
<evidence type="ECO:0000313" key="2">
    <source>
        <dbReference type="EMBL" id="MEJ8567324.1"/>
    </source>
</evidence>
<dbReference type="PANTHER" id="PTHR43437:SF3">
    <property type="entry name" value="HYDROXYACYL-THIOESTER DEHYDRATASE TYPE 2, MITOCHONDRIAL"/>
    <property type="match status" value="1"/>
</dbReference>
<dbReference type="EMBL" id="JAZHOG010000004">
    <property type="protein sequence ID" value="MEJ8567324.1"/>
    <property type="molecule type" value="Genomic_DNA"/>
</dbReference>
<dbReference type="PRINTS" id="PR01483">
    <property type="entry name" value="FASYNTHASE"/>
</dbReference>
<feature type="domain" description="MaoC-like" evidence="1">
    <location>
        <begin position="8"/>
        <end position="95"/>
    </location>
</feature>
<evidence type="ECO:0000313" key="3">
    <source>
        <dbReference type="Proteomes" id="UP001359886"/>
    </source>
</evidence>
<dbReference type="InterPro" id="IPR029069">
    <property type="entry name" value="HotDog_dom_sf"/>
</dbReference>
<dbReference type="GO" id="GO:0004312">
    <property type="term" value="F:fatty acid synthase activity"/>
    <property type="evidence" value="ECO:0007669"/>
    <property type="project" value="InterPro"/>
</dbReference>
<dbReference type="InterPro" id="IPR002539">
    <property type="entry name" value="MaoC-like_dom"/>
</dbReference>
<name>A0AAW9RD52_9GAMM</name>
<evidence type="ECO:0000259" key="1">
    <source>
        <dbReference type="Pfam" id="PF01575"/>
    </source>
</evidence>
<dbReference type="PANTHER" id="PTHR43437">
    <property type="entry name" value="HYDROXYACYL-THIOESTER DEHYDRATASE TYPE 2, MITOCHONDRIAL-RELATED"/>
    <property type="match status" value="1"/>
</dbReference>
<reference evidence="2 3" key="1">
    <citation type="submission" date="2024-02" db="EMBL/GenBank/DDBJ databases">
        <title>A novel Wenzhouxiangellaceae bacterium, isolated from coastal sediments.</title>
        <authorList>
            <person name="Du Z.-J."/>
            <person name="Ye Y.-Q."/>
            <person name="Zhang X.-Y."/>
        </authorList>
    </citation>
    <scope>NUCLEOTIDE SEQUENCE [LARGE SCALE GENOMIC DNA]</scope>
    <source>
        <strain evidence="2 3">CH-27</strain>
    </source>
</reference>
<dbReference type="Proteomes" id="UP001359886">
    <property type="component" value="Unassembled WGS sequence"/>
</dbReference>
<organism evidence="2 3">
    <name type="scientific">Elongatibacter sediminis</name>
    <dbReference type="NCBI Taxonomy" id="3119006"/>
    <lineage>
        <taxon>Bacteria</taxon>
        <taxon>Pseudomonadati</taxon>
        <taxon>Pseudomonadota</taxon>
        <taxon>Gammaproteobacteria</taxon>
        <taxon>Chromatiales</taxon>
        <taxon>Wenzhouxiangellaceae</taxon>
        <taxon>Elongatibacter</taxon>
    </lineage>
</organism>
<dbReference type="AlphaFoldDB" id="A0AAW9RD52"/>
<dbReference type="GO" id="GO:0019171">
    <property type="term" value="F:(3R)-hydroxyacyl-[acyl-carrier-protein] dehydratase activity"/>
    <property type="evidence" value="ECO:0007669"/>
    <property type="project" value="TreeGrafter"/>
</dbReference>
<keyword evidence="3" id="KW-1185">Reference proteome</keyword>
<protein>
    <submittedName>
        <fullName evidence="2">MaoC/PaaZ C-terminal domain-containing protein</fullName>
    </submittedName>
</protein>
<dbReference type="InterPro" id="IPR003965">
    <property type="entry name" value="Fatty_acid_synthase"/>
</dbReference>
<accession>A0AAW9RD52</accession>
<dbReference type="GO" id="GO:0005835">
    <property type="term" value="C:fatty acid synthase complex"/>
    <property type="evidence" value="ECO:0007669"/>
    <property type="project" value="InterPro"/>
</dbReference>